<feature type="domain" description="Reverse transcriptase" evidence="8">
    <location>
        <begin position="115"/>
        <end position="311"/>
    </location>
</feature>
<accession>A0A814VFB9</accession>
<dbReference type="InterPro" id="IPR021109">
    <property type="entry name" value="Peptidase_aspartic_dom_sf"/>
</dbReference>
<evidence type="ECO:0000256" key="1">
    <source>
        <dbReference type="ARBA" id="ARBA00022670"/>
    </source>
</evidence>
<dbReference type="Pfam" id="PF00078">
    <property type="entry name" value="RVT_1"/>
    <property type="match status" value="1"/>
</dbReference>
<evidence type="ECO:0000256" key="7">
    <source>
        <dbReference type="ARBA" id="ARBA00022918"/>
    </source>
</evidence>
<dbReference type="EMBL" id="CAJOBC010008031">
    <property type="protein sequence ID" value="CAF3950512.1"/>
    <property type="molecule type" value="Genomic_DNA"/>
</dbReference>
<evidence type="ECO:0000313" key="11">
    <source>
        <dbReference type="Proteomes" id="UP000663829"/>
    </source>
</evidence>
<evidence type="ECO:0000259" key="8">
    <source>
        <dbReference type="PROSITE" id="PS50878"/>
    </source>
</evidence>
<dbReference type="Gene3D" id="3.30.70.270">
    <property type="match status" value="2"/>
</dbReference>
<sequence length="390" mass="44121">MANNSQLHISGMVVLPITINNINTEINVFVIDDLCTDLLLGGDFCDKYNVNISYGGKYLTISTRQQQTRVKFQQQPNTQEVFHLKTLNDIAIPPLSSKVIQAASSSPPMSAIFTPSSRMTNKQYVIAPHAILTIDNTNTTILTLLNTTTSIKRIPQAQVHSPHQSKLNLITERDVYPLPRIDDIIDKLADSQYFTTLDLKAGYWQIPIEEQDKKKTAFVTTEGLFEFNVLPFGLSNAPATFQRIINSVLGVLRWDITLVYLDDIIVYSPSFASHVKHLDLVLDALEKANVKLNAAKCSLARKQLDYLGYRITPDGIKPTRTNVKKTIDFPTPTSAKAAYSFIQMAQFYRRFIKDFSTIAAPLNMFKNKNIKFDWTPECEQAEISIHYVWH</sequence>
<dbReference type="InterPro" id="IPR043502">
    <property type="entry name" value="DNA/RNA_pol_sf"/>
</dbReference>
<evidence type="ECO:0000256" key="3">
    <source>
        <dbReference type="ARBA" id="ARBA00022695"/>
    </source>
</evidence>
<dbReference type="Gene3D" id="2.40.70.10">
    <property type="entry name" value="Acid Proteases"/>
    <property type="match status" value="1"/>
</dbReference>
<evidence type="ECO:0000256" key="5">
    <source>
        <dbReference type="ARBA" id="ARBA00022759"/>
    </source>
</evidence>
<keyword evidence="7" id="KW-0695">RNA-directed DNA polymerase</keyword>
<keyword evidence="5" id="KW-0255">Endonuclease</keyword>
<dbReference type="OrthoDB" id="427924at2759"/>
<keyword evidence="2" id="KW-0808">Transferase</keyword>
<keyword evidence="1" id="KW-0645">Protease</keyword>
<dbReference type="InterPro" id="IPR050951">
    <property type="entry name" value="Retrovirus_Pol_polyprotein"/>
</dbReference>
<dbReference type="GO" id="GO:0004519">
    <property type="term" value="F:endonuclease activity"/>
    <property type="evidence" value="ECO:0007669"/>
    <property type="project" value="UniProtKB-KW"/>
</dbReference>
<dbReference type="Proteomes" id="UP000663829">
    <property type="component" value="Unassembled WGS sequence"/>
</dbReference>
<dbReference type="SUPFAM" id="SSF56672">
    <property type="entry name" value="DNA/RNA polymerases"/>
    <property type="match status" value="1"/>
</dbReference>
<evidence type="ECO:0000256" key="6">
    <source>
        <dbReference type="ARBA" id="ARBA00022801"/>
    </source>
</evidence>
<dbReference type="AlphaFoldDB" id="A0A814VFB9"/>
<name>A0A814VFB9_9BILA</name>
<evidence type="ECO:0000256" key="2">
    <source>
        <dbReference type="ARBA" id="ARBA00022679"/>
    </source>
</evidence>
<reference evidence="9" key="1">
    <citation type="submission" date="2021-02" db="EMBL/GenBank/DDBJ databases">
        <authorList>
            <person name="Nowell W R."/>
        </authorList>
    </citation>
    <scope>NUCLEOTIDE SEQUENCE</scope>
</reference>
<dbReference type="InterPro" id="IPR000477">
    <property type="entry name" value="RT_dom"/>
</dbReference>
<dbReference type="GO" id="GO:0008233">
    <property type="term" value="F:peptidase activity"/>
    <property type="evidence" value="ECO:0007669"/>
    <property type="project" value="UniProtKB-KW"/>
</dbReference>
<evidence type="ECO:0000313" key="10">
    <source>
        <dbReference type="EMBL" id="CAF3950512.1"/>
    </source>
</evidence>
<dbReference type="PANTHER" id="PTHR37984">
    <property type="entry name" value="PROTEIN CBG26694"/>
    <property type="match status" value="1"/>
</dbReference>
<proteinExistence type="predicted"/>
<dbReference type="FunFam" id="3.10.10.10:FF:000007">
    <property type="entry name" value="Retrovirus-related Pol polyprotein from transposon 17.6-like Protein"/>
    <property type="match status" value="1"/>
</dbReference>
<keyword evidence="11" id="KW-1185">Reference proteome</keyword>
<keyword evidence="3" id="KW-0548">Nucleotidyltransferase</keyword>
<dbReference type="PANTHER" id="PTHR37984:SF5">
    <property type="entry name" value="PROTEIN NYNRIN-LIKE"/>
    <property type="match status" value="1"/>
</dbReference>
<gene>
    <name evidence="9" type="ORF">GPM918_LOCUS22963</name>
    <name evidence="10" type="ORF">SRO942_LOCUS22962</name>
</gene>
<dbReference type="GO" id="GO:0003964">
    <property type="term" value="F:RNA-directed DNA polymerase activity"/>
    <property type="evidence" value="ECO:0007669"/>
    <property type="project" value="UniProtKB-KW"/>
</dbReference>
<dbReference type="EMBL" id="CAJNOQ010008030">
    <property type="protein sequence ID" value="CAF1186260.1"/>
    <property type="molecule type" value="Genomic_DNA"/>
</dbReference>
<organism evidence="9 11">
    <name type="scientific">Didymodactylos carnosus</name>
    <dbReference type="NCBI Taxonomy" id="1234261"/>
    <lineage>
        <taxon>Eukaryota</taxon>
        <taxon>Metazoa</taxon>
        <taxon>Spiralia</taxon>
        <taxon>Gnathifera</taxon>
        <taxon>Rotifera</taxon>
        <taxon>Eurotatoria</taxon>
        <taxon>Bdelloidea</taxon>
        <taxon>Philodinida</taxon>
        <taxon>Philodinidae</taxon>
        <taxon>Didymodactylos</taxon>
    </lineage>
</organism>
<keyword evidence="4" id="KW-0540">Nuclease</keyword>
<dbReference type="InterPro" id="IPR043128">
    <property type="entry name" value="Rev_trsase/Diguanyl_cyclase"/>
</dbReference>
<dbReference type="GO" id="GO:0006508">
    <property type="term" value="P:proteolysis"/>
    <property type="evidence" value="ECO:0007669"/>
    <property type="project" value="UniProtKB-KW"/>
</dbReference>
<dbReference type="Proteomes" id="UP000681722">
    <property type="component" value="Unassembled WGS sequence"/>
</dbReference>
<evidence type="ECO:0000256" key="4">
    <source>
        <dbReference type="ARBA" id="ARBA00022722"/>
    </source>
</evidence>
<protein>
    <recommendedName>
        <fullName evidence="8">Reverse transcriptase domain-containing protein</fullName>
    </recommendedName>
</protein>
<dbReference type="Gene3D" id="3.10.10.10">
    <property type="entry name" value="HIV Type 1 Reverse Transcriptase, subunit A, domain 1"/>
    <property type="match status" value="1"/>
</dbReference>
<evidence type="ECO:0000313" key="9">
    <source>
        <dbReference type="EMBL" id="CAF1186260.1"/>
    </source>
</evidence>
<dbReference type="PROSITE" id="PS50878">
    <property type="entry name" value="RT_POL"/>
    <property type="match status" value="1"/>
</dbReference>
<dbReference type="CDD" id="cd01647">
    <property type="entry name" value="RT_LTR"/>
    <property type="match status" value="1"/>
</dbReference>
<keyword evidence="6" id="KW-0378">Hydrolase</keyword>
<comment type="caution">
    <text evidence="9">The sequence shown here is derived from an EMBL/GenBank/DDBJ whole genome shotgun (WGS) entry which is preliminary data.</text>
</comment>